<dbReference type="AlphaFoldDB" id="A0A9N8YKL2"/>
<evidence type="ECO:0000313" key="3">
    <source>
        <dbReference type="Proteomes" id="UP000789706"/>
    </source>
</evidence>
<dbReference type="EMBL" id="CAJVPK010000028">
    <property type="protein sequence ID" value="CAG8434836.1"/>
    <property type="molecule type" value="Genomic_DNA"/>
</dbReference>
<evidence type="ECO:0000256" key="1">
    <source>
        <dbReference type="SAM" id="MobiDB-lite"/>
    </source>
</evidence>
<comment type="caution">
    <text evidence="2">The sequence shown here is derived from an EMBL/GenBank/DDBJ whole genome shotgun (WGS) entry which is preliminary data.</text>
</comment>
<dbReference type="Proteomes" id="UP000789706">
    <property type="component" value="Unassembled WGS sequence"/>
</dbReference>
<dbReference type="OrthoDB" id="2464053at2759"/>
<feature type="region of interest" description="Disordered" evidence="1">
    <location>
        <begin position="37"/>
        <end position="62"/>
    </location>
</feature>
<reference evidence="2" key="1">
    <citation type="submission" date="2021-06" db="EMBL/GenBank/DDBJ databases">
        <authorList>
            <person name="Kallberg Y."/>
            <person name="Tangrot J."/>
            <person name="Rosling A."/>
        </authorList>
    </citation>
    <scope>NUCLEOTIDE SEQUENCE</scope>
    <source>
        <strain evidence="2">AZ414A</strain>
    </source>
</reference>
<gene>
    <name evidence="2" type="ORF">DEBURN_LOCUS771</name>
</gene>
<proteinExistence type="predicted"/>
<evidence type="ECO:0000313" key="2">
    <source>
        <dbReference type="EMBL" id="CAG8434836.1"/>
    </source>
</evidence>
<accession>A0A9N8YKL2</accession>
<name>A0A9N8YKL2_9GLOM</name>
<sequence length="101" mass="11670">MPASRVNFSDISKRRVTRAMAREFNIHLPDVGPFSPAVVRPLPDQRTRNTRSNSRSQVVRRQDLNRRIKNVYKPFSVGLPLPQYNGQPVLLRQNAFILDDD</sequence>
<feature type="compositionally biased region" description="Low complexity" evidence="1">
    <location>
        <begin position="50"/>
        <end position="59"/>
    </location>
</feature>
<keyword evidence="3" id="KW-1185">Reference proteome</keyword>
<protein>
    <submittedName>
        <fullName evidence="2">753_t:CDS:1</fullName>
    </submittedName>
</protein>
<organism evidence="2 3">
    <name type="scientific">Diversispora eburnea</name>
    <dbReference type="NCBI Taxonomy" id="1213867"/>
    <lineage>
        <taxon>Eukaryota</taxon>
        <taxon>Fungi</taxon>
        <taxon>Fungi incertae sedis</taxon>
        <taxon>Mucoromycota</taxon>
        <taxon>Glomeromycotina</taxon>
        <taxon>Glomeromycetes</taxon>
        <taxon>Diversisporales</taxon>
        <taxon>Diversisporaceae</taxon>
        <taxon>Diversispora</taxon>
    </lineage>
</organism>